<dbReference type="EMBL" id="JABEBT010000161">
    <property type="protein sequence ID" value="KAF7627205.1"/>
    <property type="molecule type" value="Genomic_DNA"/>
</dbReference>
<proteinExistence type="inferred from homology"/>
<reference evidence="4" key="1">
    <citation type="journal article" date="2020" name="Ecol. Evol.">
        <title>Genome structure and content of the rice root-knot nematode (Meloidogyne graminicola).</title>
        <authorList>
            <person name="Phan N.T."/>
            <person name="Danchin E.G.J."/>
            <person name="Klopp C."/>
            <person name="Perfus-Barbeoch L."/>
            <person name="Kozlowski D.K."/>
            <person name="Koutsovoulos G.D."/>
            <person name="Lopez-Roques C."/>
            <person name="Bouchez O."/>
            <person name="Zahm M."/>
            <person name="Besnard G."/>
            <person name="Bellafiore S."/>
        </authorList>
    </citation>
    <scope>NUCLEOTIDE SEQUENCE</scope>
    <source>
        <strain evidence="4">VN-18</strain>
    </source>
</reference>
<dbReference type="SMART" id="SM00645">
    <property type="entry name" value="Pept_C1"/>
    <property type="match status" value="1"/>
</dbReference>
<evidence type="ECO:0000256" key="2">
    <source>
        <dbReference type="ARBA" id="ARBA00023157"/>
    </source>
</evidence>
<dbReference type="InterPro" id="IPR025660">
    <property type="entry name" value="Pept_his_AS"/>
</dbReference>
<evidence type="ECO:0000313" key="4">
    <source>
        <dbReference type="EMBL" id="KAF7627205.1"/>
    </source>
</evidence>
<dbReference type="InterPro" id="IPR038765">
    <property type="entry name" value="Papain-like_cys_pep_sf"/>
</dbReference>
<dbReference type="GO" id="GO:0006508">
    <property type="term" value="P:proteolysis"/>
    <property type="evidence" value="ECO:0007669"/>
    <property type="project" value="InterPro"/>
</dbReference>
<organism evidence="4 5">
    <name type="scientific">Meloidogyne graminicola</name>
    <dbReference type="NCBI Taxonomy" id="189291"/>
    <lineage>
        <taxon>Eukaryota</taxon>
        <taxon>Metazoa</taxon>
        <taxon>Ecdysozoa</taxon>
        <taxon>Nematoda</taxon>
        <taxon>Chromadorea</taxon>
        <taxon>Rhabditida</taxon>
        <taxon>Tylenchina</taxon>
        <taxon>Tylenchomorpha</taxon>
        <taxon>Tylenchoidea</taxon>
        <taxon>Meloidogynidae</taxon>
        <taxon>Meloidogyninae</taxon>
        <taxon>Meloidogyne</taxon>
    </lineage>
</organism>
<evidence type="ECO:0000256" key="1">
    <source>
        <dbReference type="ARBA" id="ARBA00008455"/>
    </source>
</evidence>
<dbReference type="PANTHER" id="PTHR12411">
    <property type="entry name" value="CYSTEINE PROTEASE FAMILY C1-RELATED"/>
    <property type="match status" value="1"/>
</dbReference>
<feature type="domain" description="Peptidase C1A papain C-terminal" evidence="3">
    <location>
        <begin position="1"/>
        <end position="221"/>
    </location>
</feature>
<dbReference type="OrthoDB" id="10058785at2759"/>
<dbReference type="InterPro" id="IPR000668">
    <property type="entry name" value="Peptidase_C1A_C"/>
</dbReference>
<dbReference type="PROSITE" id="PS00640">
    <property type="entry name" value="THIOL_PROTEASE_ASN"/>
    <property type="match status" value="1"/>
</dbReference>
<protein>
    <submittedName>
        <fullName evidence="4">Pept_C1 domain-containing protein</fullName>
    </submittedName>
</protein>
<gene>
    <name evidence="4" type="ORF">Mgra_00009487</name>
</gene>
<name>A0A8S9Z7N2_9BILA</name>
<dbReference type="InterPro" id="IPR025661">
    <property type="entry name" value="Pept_asp_AS"/>
</dbReference>
<sequence>MCGSCWAVSTASAFGDRWCIKKVGQSTQFSALDLFSCSTSSDGCKGGDPYGAWKFIKSKGVCTGSDYKTKNGCKPYPYPSSGSTPRKQCSSSCSNSNWKITYSKDKHFATTVKALQGSSATVQAIQKEIQTNGPVVAGFMVYQDFMTYKSGVYYKTANARQVGGHAVVIMGWGTQTCNGKKLDFWLIKNSWGTGFGEKGYFKMRRGVNECGIEKDEISFGIPKI</sequence>
<dbReference type="Proteomes" id="UP000605970">
    <property type="component" value="Unassembled WGS sequence"/>
</dbReference>
<dbReference type="Gene3D" id="3.90.70.10">
    <property type="entry name" value="Cysteine proteinases"/>
    <property type="match status" value="1"/>
</dbReference>
<dbReference type="AlphaFoldDB" id="A0A8S9Z7N2"/>
<evidence type="ECO:0000313" key="5">
    <source>
        <dbReference type="Proteomes" id="UP000605970"/>
    </source>
</evidence>
<dbReference type="InterPro" id="IPR013128">
    <property type="entry name" value="Peptidase_C1A"/>
</dbReference>
<comment type="caution">
    <text evidence="4">The sequence shown here is derived from an EMBL/GenBank/DDBJ whole genome shotgun (WGS) entry which is preliminary data.</text>
</comment>
<dbReference type="GO" id="GO:0008234">
    <property type="term" value="F:cysteine-type peptidase activity"/>
    <property type="evidence" value="ECO:0007669"/>
    <property type="project" value="InterPro"/>
</dbReference>
<dbReference type="SUPFAM" id="SSF54001">
    <property type="entry name" value="Cysteine proteinases"/>
    <property type="match status" value="1"/>
</dbReference>
<comment type="similarity">
    <text evidence="1">Belongs to the peptidase C1 family.</text>
</comment>
<dbReference type="Pfam" id="PF00112">
    <property type="entry name" value="Peptidase_C1"/>
    <property type="match status" value="1"/>
</dbReference>
<keyword evidence="2" id="KW-1015">Disulfide bond</keyword>
<dbReference type="PROSITE" id="PS00639">
    <property type="entry name" value="THIOL_PROTEASE_HIS"/>
    <property type="match status" value="1"/>
</dbReference>
<keyword evidence="5" id="KW-1185">Reference proteome</keyword>
<accession>A0A8S9Z7N2</accession>
<evidence type="ECO:0000259" key="3">
    <source>
        <dbReference type="SMART" id="SM00645"/>
    </source>
</evidence>